<dbReference type="GeneID" id="80004456"/>
<reference evidence="1" key="1">
    <citation type="submission" date="2021-09" db="EMBL/GenBank/DDBJ databases">
        <authorList>
            <person name="Colton S."/>
            <person name="McKinney A."/>
            <person name="Ashley L."/>
            <person name="Annie C."/>
            <person name="Elissa F."/>
            <person name="Lindsey D."/>
            <person name="Brady H."/>
            <person name="Batt M.A."/>
            <person name="Denae B."/>
            <person name="Molloy S.D."/>
            <person name="Garlena R.A."/>
            <person name="Russell D.A."/>
            <person name="Jacobs-Sera D."/>
            <person name="Hatfull G.F."/>
        </authorList>
    </citation>
    <scope>NUCLEOTIDE SEQUENCE</scope>
</reference>
<proteinExistence type="predicted"/>
<gene>
    <name evidence="1" type="primary">73</name>
    <name evidence="1" type="ORF">SEA_KOZIE_73</name>
</gene>
<sequence length="119" mass="12411">MSEYIRLAEAPAIVLRYPECGACGVDLDHDGDDWVCPVCGTSWPTNAGDGDTGSLYEEWSGESLADAPALDPDAAFNAGIIHAREARNRLYASLGWCEHGQPAGGHLVAGCPGGAPNPD</sequence>
<accession>A0AAE8Y7S9</accession>
<dbReference type="EMBL" id="OK040792">
    <property type="protein sequence ID" value="UDL16269.1"/>
    <property type="molecule type" value="Genomic_DNA"/>
</dbReference>
<evidence type="ECO:0000313" key="1">
    <source>
        <dbReference type="EMBL" id="UDL16269.1"/>
    </source>
</evidence>
<dbReference type="RefSeq" id="YP_010750801.1">
    <property type="nucleotide sequence ID" value="NC_073362.1"/>
</dbReference>
<protein>
    <submittedName>
        <fullName evidence="1">Uncharacterized protein</fullName>
    </submittedName>
</protein>
<keyword evidence="2" id="KW-1185">Reference proteome</keyword>
<dbReference type="Proteomes" id="UP000827716">
    <property type="component" value="Segment"/>
</dbReference>
<dbReference type="KEGG" id="vg:80004456"/>
<organism evidence="1 2">
    <name type="scientific">Microbacterium phage Kozie</name>
    <dbReference type="NCBI Taxonomy" id="2885981"/>
    <lineage>
        <taxon>Viruses</taxon>
        <taxon>Duplodnaviria</taxon>
        <taxon>Heunggongvirae</taxon>
        <taxon>Uroviricota</taxon>
        <taxon>Caudoviricetes</taxon>
        <taxon>Kutznervirinae</taxon>
        <taxon>Kozievirus</taxon>
        <taxon>Kozievirus kozie</taxon>
    </lineage>
</organism>
<evidence type="ECO:0000313" key="2">
    <source>
        <dbReference type="Proteomes" id="UP000827716"/>
    </source>
</evidence>
<name>A0AAE8Y7S9_9CAUD</name>